<accession>A0A523URM0</accession>
<reference evidence="1 2" key="1">
    <citation type="submission" date="2019-03" db="EMBL/GenBank/DDBJ databases">
        <title>Metabolic potential of uncultured bacteria and archaea associated with petroleum seepage in deep-sea sediments.</title>
        <authorList>
            <person name="Dong X."/>
            <person name="Hubert C."/>
        </authorList>
    </citation>
    <scope>NUCLEOTIDE SEQUENCE [LARGE SCALE GENOMIC DNA]</scope>
    <source>
        <strain evidence="1">E44_bin18</strain>
    </source>
</reference>
<evidence type="ECO:0000313" key="2">
    <source>
        <dbReference type="Proteomes" id="UP000315525"/>
    </source>
</evidence>
<sequence length="258" mass="29822">MSRKRKLIGTCHLCGNRRQLSFEHVPPRAAFNDKRVIRVQFEKTIGLGPDEIVKGSIQQRGMGDYTLCVKCNNDTGAWYGGRFVDWCYQGMEILVKSGGKPSLIYLNRLYPLAILKQIVTMFLSVDRPVFREANPDLVRFVLYRYMKYLPPKYRFFTYYNTTGRFRCCGTTVLGDMSGNVSLISEITYPPFGYVMTIGSDPPDKRLFEITHFSRFGYLEPKVMTMSLPVLPTHLVYPGDYRTKEEIIQQRIQAESEQD</sequence>
<name>A0A523URM0_UNCT6</name>
<dbReference type="EMBL" id="SOJN01000092">
    <property type="protein sequence ID" value="TET45196.1"/>
    <property type="molecule type" value="Genomic_DNA"/>
</dbReference>
<evidence type="ECO:0000313" key="1">
    <source>
        <dbReference type="EMBL" id="TET45196.1"/>
    </source>
</evidence>
<evidence type="ECO:0008006" key="3">
    <source>
        <dbReference type="Google" id="ProtNLM"/>
    </source>
</evidence>
<proteinExistence type="predicted"/>
<organism evidence="1 2">
    <name type="scientific">candidate division TA06 bacterium</name>
    <dbReference type="NCBI Taxonomy" id="2250710"/>
    <lineage>
        <taxon>Bacteria</taxon>
        <taxon>Bacteria division TA06</taxon>
    </lineage>
</organism>
<dbReference type="Proteomes" id="UP000315525">
    <property type="component" value="Unassembled WGS sequence"/>
</dbReference>
<protein>
    <recommendedName>
        <fullName evidence="3">HNH endonuclease</fullName>
    </recommendedName>
</protein>
<comment type="caution">
    <text evidence="1">The sequence shown here is derived from an EMBL/GenBank/DDBJ whole genome shotgun (WGS) entry which is preliminary data.</text>
</comment>
<dbReference type="AlphaFoldDB" id="A0A523URM0"/>
<gene>
    <name evidence="1" type="ORF">E3J62_08085</name>
</gene>